<gene>
    <name evidence="1" type="ORF">METZ01_LOCUS492674</name>
</gene>
<sequence length="205" mass="23985">MQTRKVTWIVSVFITMFTPSIGAVEKINISKKQAEKSEWTTTFYSAKFTNGTLHELLQFESEITNNKIYILALTRKLNTFYKKFDWEVEGQISKNVGPRQKNWELNIPIIIRWNILNFQRKILKSFAAGVGLSYASKPPEYEIDLHGDSSKLLLYNMVEIDFFLPNYPSLFFVARIHHRSTMFQFFNKNIRGASNSLGFGLKYRF</sequence>
<proteinExistence type="predicted"/>
<protein>
    <recommendedName>
        <fullName evidence="2">Outer membrane protein beta-barrel domain-containing protein</fullName>
    </recommendedName>
</protein>
<evidence type="ECO:0000313" key="1">
    <source>
        <dbReference type="EMBL" id="SVE39820.1"/>
    </source>
</evidence>
<dbReference type="AlphaFoldDB" id="A0A383D688"/>
<name>A0A383D688_9ZZZZ</name>
<organism evidence="1">
    <name type="scientific">marine metagenome</name>
    <dbReference type="NCBI Taxonomy" id="408172"/>
    <lineage>
        <taxon>unclassified sequences</taxon>
        <taxon>metagenomes</taxon>
        <taxon>ecological metagenomes</taxon>
    </lineage>
</organism>
<accession>A0A383D688</accession>
<evidence type="ECO:0008006" key="2">
    <source>
        <dbReference type="Google" id="ProtNLM"/>
    </source>
</evidence>
<feature type="non-terminal residue" evidence="1">
    <location>
        <position position="205"/>
    </location>
</feature>
<reference evidence="1" key="1">
    <citation type="submission" date="2018-05" db="EMBL/GenBank/DDBJ databases">
        <authorList>
            <person name="Lanie J.A."/>
            <person name="Ng W.-L."/>
            <person name="Kazmierczak K.M."/>
            <person name="Andrzejewski T.M."/>
            <person name="Davidsen T.M."/>
            <person name="Wayne K.J."/>
            <person name="Tettelin H."/>
            <person name="Glass J.I."/>
            <person name="Rusch D."/>
            <person name="Podicherti R."/>
            <person name="Tsui H.-C.T."/>
            <person name="Winkler M.E."/>
        </authorList>
    </citation>
    <scope>NUCLEOTIDE SEQUENCE</scope>
</reference>
<dbReference type="EMBL" id="UINC01214543">
    <property type="protein sequence ID" value="SVE39820.1"/>
    <property type="molecule type" value="Genomic_DNA"/>
</dbReference>